<name>A0AAE9DAF7_CAEBR</name>
<feature type="transmembrane region" description="Helical" evidence="9">
    <location>
        <begin position="209"/>
        <end position="237"/>
    </location>
</feature>
<evidence type="ECO:0000259" key="10">
    <source>
        <dbReference type="PROSITE" id="PS50262"/>
    </source>
</evidence>
<evidence type="ECO:0000256" key="8">
    <source>
        <dbReference type="ARBA" id="ARBA00023224"/>
    </source>
</evidence>
<keyword evidence="4 9" id="KW-1133">Transmembrane helix</keyword>
<feature type="transmembrane region" description="Helical" evidence="9">
    <location>
        <begin position="258"/>
        <end position="281"/>
    </location>
</feature>
<feature type="transmembrane region" description="Helical" evidence="9">
    <location>
        <begin position="86"/>
        <end position="106"/>
    </location>
</feature>
<keyword evidence="5" id="KW-0297">G-protein coupled receptor</keyword>
<feature type="transmembrane region" description="Helical" evidence="9">
    <location>
        <begin position="163"/>
        <end position="189"/>
    </location>
</feature>
<dbReference type="SUPFAM" id="SSF81321">
    <property type="entry name" value="Family A G protein-coupled receptor-like"/>
    <property type="match status" value="1"/>
</dbReference>
<dbReference type="Gene3D" id="1.20.1070.10">
    <property type="entry name" value="Rhodopsin 7-helix transmembrane proteins"/>
    <property type="match status" value="1"/>
</dbReference>
<feature type="transmembrane region" description="Helical" evidence="9">
    <location>
        <begin position="54"/>
        <end position="74"/>
    </location>
</feature>
<organism evidence="11 12">
    <name type="scientific">Caenorhabditis briggsae</name>
    <dbReference type="NCBI Taxonomy" id="6238"/>
    <lineage>
        <taxon>Eukaryota</taxon>
        <taxon>Metazoa</taxon>
        <taxon>Ecdysozoa</taxon>
        <taxon>Nematoda</taxon>
        <taxon>Chromadorea</taxon>
        <taxon>Rhabditida</taxon>
        <taxon>Rhabditina</taxon>
        <taxon>Rhabditomorpha</taxon>
        <taxon>Rhabditoidea</taxon>
        <taxon>Rhabditidae</taxon>
        <taxon>Peloderinae</taxon>
        <taxon>Caenorhabditis</taxon>
    </lineage>
</organism>
<keyword evidence="7" id="KW-0675">Receptor</keyword>
<evidence type="ECO:0000256" key="3">
    <source>
        <dbReference type="ARBA" id="ARBA00022692"/>
    </source>
</evidence>
<dbReference type="EMBL" id="CP090893">
    <property type="protein sequence ID" value="ULT99599.1"/>
    <property type="molecule type" value="Genomic_DNA"/>
</dbReference>
<evidence type="ECO:0000256" key="7">
    <source>
        <dbReference type="ARBA" id="ARBA00023170"/>
    </source>
</evidence>
<dbReference type="PROSITE" id="PS50262">
    <property type="entry name" value="G_PROTEIN_RECEP_F1_2"/>
    <property type="match status" value="1"/>
</dbReference>
<keyword evidence="3 9" id="KW-0812">Transmembrane</keyword>
<sequence>MTHRPASIFANCSRYYGELEDVFQVCVNSTNPCQSMERIETAITISNVDYYSSLVLFSIAGLMNIYCLFVLVPLYRKLQNDSKKKYIFLITRCIAGLIAACAWLLIQCIYLKSIAPANGIVPGYVLALVLYIGSIYVLLGSYVSMAGILYLGVLKPAMFNQYLTLRVVYIAVCIIFFIAIVLSIPLAIFQASIAIPVSIKCTDKSCNPLVTLIHFFLVTGSLVIANIILSFVLISLLRHRKVFMKLDTESNASLNSAIRLLAWTLFAVILISIGEVIPFVFMEIRRHAGTITGCYWFYHASEIISEASFALIESSIWSVALIMDPLINVILDKTVSRQAKNQVRSIKNQCFRLAQAITGHFSRKKKIEEEKEKEEEIPLATLQAAIAIPTASVKCTDKSCAPLITLINLILVSGSLLITIISSSFVLISLKRHRKQFKKLDTVSNTSLNSALRLLSWTLFAEILISVAEIIPFVFMEYKKHQRSTSGCYWFNHASRVVSEASFALIESSIWSIALIIDPLTNVILDTTVSKKATSQIKWAQKSFVGLARNMTGKFSRRRITNGKETQVCQEEQIIQLDTISSIT</sequence>
<evidence type="ECO:0000256" key="1">
    <source>
        <dbReference type="ARBA" id="ARBA00004651"/>
    </source>
</evidence>
<evidence type="ECO:0000313" key="12">
    <source>
        <dbReference type="Proteomes" id="UP000827892"/>
    </source>
</evidence>
<evidence type="ECO:0000256" key="2">
    <source>
        <dbReference type="ARBA" id="ARBA00022475"/>
    </source>
</evidence>
<dbReference type="Proteomes" id="UP000827892">
    <property type="component" value="Chromosome III"/>
</dbReference>
<feature type="domain" description="G-protein coupled receptors family 1 profile" evidence="10">
    <location>
        <begin position="63"/>
        <end position="328"/>
    </location>
</feature>
<evidence type="ECO:0000256" key="4">
    <source>
        <dbReference type="ARBA" id="ARBA00022989"/>
    </source>
</evidence>
<dbReference type="InterPro" id="IPR040435">
    <property type="entry name" value="Put_GPCR_Chromadorea"/>
</dbReference>
<proteinExistence type="predicted"/>
<feature type="transmembrane region" description="Helical" evidence="9">
    <location>
        <begin position="403"/>
        <end position="430"/>
    </location>
</feature>
<keyword evidence="2" id="KW-1003">Cell membrane</keyword>
<feature type="transmembrane region" description="Helical" evidence="9">
    <location>
        <begin position="451"/>
        <end position="475"/>
    </location>
</feature>
<comment type="subcellular location">
    <subcellularLocation>
        <location evidence="1">Cell membrane</location>
        <topology evidence="1">Multi-pass membrane protein</topology>
    </subcellularLocation>
</comment>
<reference evidence="11 12" key="1">
    <citation type="submission" date="2022-05" db="EMBL/GenBank/DDBJ databases">
        <title>Chromosome-level reference genomes for two strains of Caenorhabditis briggsae: an improved platform for comparative genomics.</title>
        <authorList>
            <person name="Stevens L."/>
            <person name="Andersen E.C."/>
        </authorList>
    </citation>
    <scope>NUCLEOTIDE SEQUENCE [LARGE SCALE GENOMIC DNA]</scope>
    <source>
        <strain evidence="11">QX1410_ONT</strain>
        <tissue evidence="11">Whole-organism</tissue>
    </source>
</reference>
<dbReference type="PANTHER" id="PTHR37441">
    <property type="entry name" value="PROTEIN CBG16518"/>
    <property type="match status" value="1"/>
</dbReference>
<keyword evidence="6 9" id="KW-0472">Membrane</keyword>
<dbReference type="AlphaFoldDB" id="A0AAE9DAF7"/>
<dbReference type="GO" id="GO:0004930">
    <property type="term" value="F:G protein-coupled receptor activity"/>
    <property type="evidence" value="ECO:0007669"/>
    <property type="project" value="UniProtKB-KW"/>
</dbReference>
<evidence type="ECO:0000256" key="9">
    <source>
        <dbReference type="SAM" id="Phobius"/>
    </source>
</evidence>
<gene>
    <name evidence="11" type="ORF">L3Y34_000710</name>
</gene>
<evidence type="ECO:0000256" key="6">
    <source>
        <dbReference type="ARBA" id="ARBA00023136"/>
    </source>
</evidence>
<evidence type="ECO:0000256" key="5">
    <source>
        <dbReference type="ARBA" id="ARBA00023040"/>
    </source>
</evidence>
<feature type="transmembrane region" description="Helical" evidence="9">
    <location>
        <begin position="126"/>
        <end position="151"/>
    </location>
</feature>
<evidence type="ECO:0000313" key="11">
    <source>
        <dbReference type="EMBL" id="ULT99599.1"/>
    </source>
</evidence>
<dbReference type="PANTHER" id="PTHR37441:SF1">
    <property type="entry name" value="G-PROTEIN COUPLED RECEPTOR-LIKE PROTEIN B0244.6-RELATED"/>
    <property type="match status" value="1"/>
</dbReference>
<accession>A0AAE9DAF7</accession>
<protein>
    <recommendedName>
        <fullName evidence="10">G-protein coupled receptors family 1 profile domain-containing protein</fullName>
    </recommendedName>
</protein>
<dbReference type="GO" id="GO:0005886">
    <property type="term" value="C:plasma membrane"/>
    <property type="evidence" value="ECO:0007669"/>
    <property type="project" value="UniProtKB-SubCell"/>
</dbReference>
<keyword evidence="8" id="KW-0807">Transducer</keyword>
<dbReference type="InterPro" id="IPR017452">
    <property type="entry name" value="GPCR_Rhodpsn_7TM"/>
</dbReference>